<sequence>MFKTLFAATALLAAASPAFADDAAQRTFTRDGDTYTYTTVNKGKYVVISGRAASGGTFQLQVRGDHITGFSRGVPVSFTVPNAQAKLTKTDIALR</sequence>
<dbReference type="Proteomes" id="UP001279660">
    <property type="component" value="Unassembled WGS sequence"/>
</dbReference>
<gene>
    <name evidence="2" type="ORF">SIL82_07155</name>
</gene>
<proteinExistence type="predicted"/>
<feature type="chain" id="PRO_5047494938" evidence="1">
    <location>
        <begin position="21"/>
        <end position="95"/>
    </location>
</feature>
<dbReference type="EMBL" id="JAWXXV010000001">
    <property type="protein sequence ID" value="MDX5984032.1"/>
    <property type="molecule type" value="Genomic_DNA"/>
</dbReference>
<keyword evidence="3" id="KW-1185">Reference proteome</keyword>
<evidence type="ECO:0000313" key="2">
    <source>
        <dbReference type="EMBL" id="MDX5984032.1"/>
    </source>
</evidence>
<dbReference type="RefSeq" id="WP_010403983.1">
    <property type="nucleotide sequence ID" value="NZ_JAWXXV010000001.1"/>
</dbReference>
<protein>
    <submittedName>
        <fullName evidence="2">Uncharacterized protein</fullName>
    </submittedName>
</protein>
<evidence type="ECO:0000313" key="3">
    <source>
        <dbReference type="Proteomes" id="UP001279660"/>
    </source>
</evidence>
<comment type="caution">
    <text evidence="2">The sequence shown here is derived from an EMBL/GenBank/DDBJ whole genome shotgun (WGS) entry which is preliminary data.</text>
</comment>
<feature type="signal peptide" evidence="1">
    <location>
        <begin position="1"/>
        <end position="20"/>
    </location>
</feature>
<accession>A0ABU4PJK8</accession>
<keyword evidence="1" id="KW-0732">Signal</keyword>
<reference evidence="2 3" key="1">
    <citation type="submission" date="2023-11" db="EMBL/GenBank/DDBJ databases">
        <title>MicrobeMod: A computational toolkit for identifying prokaryotic methylation and restriction-modification with nanopore sequencing.</title>
        <authorList>
            <person name="Crits-Christoph A."/>
            <person name="Kang S.C."/>
            <person name="Lee H."/>
            <person name="Ostrov N."/>
        </authorList>
    </citation>
    <scope>NUCLEOTIDE SEQUENCE [LARGE SCALE GENOMIC DNA]</scope>
    <source>
        <strain evidence="2 3">ATCC 14820</strain>
    </source>
</reference>
<evidence type="ECO:0000256" key="1">
    <source>
        <dbReference type="SAM" id="SignalP"/>
    </source>
</evidence>
<organism evidence="2 3">
    <name type="scientific">Sphingomonas echinoides</name>
    <dbReference type="NCBI Taxonomy" id="59803"/>
    <lineage>
        <taxon>Bacteria</taxon>
        <taxon>Pseudomonadati</taxon>
        <taxon>Pseudomonadota</taxon>
        <taxon>Alphaproteobacteria</taxon>
        <taxon>Sphingomonadales</taxon>
        <taxon>Sphingomonadaceae</taxon>
        <taxon>Sphingomonas</taxon>
    </lineage>
</organism>
<name>A0ABU4PJK8_9SPHN</name>